<reference evidence="2" key="1">
    <citation type="journal article" date="2022" name="Mol. Ecol. Resour.">
        <title>The genomes of chicory, endive, great burdock and yacon provide insights into Asteraceae palaeo-polyploidization history and plant inulin production.</title>
        <authorList>
            <person name="Fan W."/>
            <person name="Wang S."/>
            <person name="Wang H."/>
            <person name="Wang A."/>
            <person name="Jiang F."/>
            <person name="Liu H."/>
            <person name="Zhao H."/>
            <person name="Xu D."/>
            <person name="Zhang Y."/>
        </authorList>
    </citation>
    <scope>NUCLEOTIDE SEQUENCE [LARGE SCALE GENOMIC DNA]</scope>
    <source>
        <strain evidence="2">cv. Punajuju</strain>
    </source>
</reference>
<comment type="caution">
    <text evidence="1">The sequence shown here is derived from an EMBL/GenBank/DDBJ whole genome shotgun (WGS) entry which is preliminary data.</text>
</comment>
<sequence length="171" mass="18694">MCVNDIGSEVKAGTARVSFTGESRRTAIRSTSTRRKKKQERETERSRVRCSRGLNHLLIRAAAEGGLCCYRQRKDVAGKSEACDEAGLPSPGGKRVRRRDWKCRSKRCARRKGGGGEGCIVGNMAMSLGSPRHFRTLMSGGAGFKSPEAMVYQEEGGGRCSEQSSFPETMV</sequence>
<reference evidence="1 2" key="2">
    <citation type="journal article" date="2022" name="Mol. Ecol. Resour.">
        <title>The genomes of chicory, endive, great burdock and yacon provide insights into Asteraceae paleo-polyploidization history and plant inulin production.</title>
        <authorList>
            <person name="Fan W."/>
            <person name="Wang S."/>
            <person name="Wang H."/>
            <person name="Wang A."/>
            <person name="Jiang F."/>
            <person name="Liu H."/>
            <person name="Zhao H."/>
            <person name="Xu D."/>
            <person name="Zhang Y."/>
        </authorList>
    </citation>
    <scope>NUCLEOTIDE SEQUENCE [LARGE SCALE GENOMIC DNA]</scope>
    <source>
        <strain evidence="2">cv. Punajuju</strain>
        <tissue evidence="1">Leaves</tissue>
    </source>
</reference>
<gene>
    <name evidence="1" type="ORF">L2E82_30886</name>
</gene>
<evidence type="ECO:0000313" key="1">
    <source>
        <dbReference type="EMBL" id="KAI3740457.1"/>
    </source>
</evidence>
<keyword evidence="2" id="KW-1185">Reference proteome</keyword>
<protein>
    <submittedName>
        <fullName evidence="1">Uncharacterized protein</fullName>
    </submittedName>
</protein>
<name>A0ACB9D2C8_CICIN</name>
<dbReference type="Proteomes" id="UP001055811">
    <property type="component" value="Linkage Group LG05"/>
</dbReference>
<proteinExistence type="predicted"/>
<accession>A0ACB9D2C8</accession>
<organism evidence="1 2">
    <name type="scientific">Cichorium intybus</name>
    <name type="common">Chicory</name>
    <dbReference type="NCBI Taxonomy" id="13427"/>
    <lineage>
        <taxon>Eukaryota</taxon>
        <taxon>Viridiplantae</taxon>
        <taxon>Streptophyta</taxon>
        <taxon>Embryophyta</taxon>
        <taxon>Tracheophyta</taxon>
        <taxon>Spermatophyta</taxon>
        <taxon>Magnoliopsida</taxon>
        <taxon>eudicotyledons</taxon>
        <taxon>Gunneridae</taxon>
        <taxon>Pentapetalae</taxon>
        <taxon>asterids</taxon>
        <taxon>campanulids</taxon>
        <taxon>Asterales</taxon>
        <taxon>Asteraceae</taxon>
        <taxon>Cichorioideae</taxon>
        <taxon>Cichorieae</taxon>
        <taxon>Cichoriinae</taxon>
        <taxon>Cichorium</taxon>
    </lineage>
</organism>
<dbReference type="EMBL" id="CM042013">
    <property type="protein sequence ID" value="KAI3740457.1"/>
    <property type="molecule type" value="Genomic_DNA"/>
</dbReference>
<evidence type="ECO:0000313" key="2">
    <source>
        <dbReference type="Proteomes" id="UP001055811"/>
    </source>
</evidence>